<feature type="domain" description="Diphthamide synthase" evidence="1">
    <location>
        <begin position="11"/>
        <end position="217"/>
    </location>
</feature>
<dbReference type="SUPFAM" id="SSF52402">
    <property type="entry name" value="Adenine nucleotide alpha hydrolases-like"/>
    <property type="match status" value="1"/>
</dbReference>
<dbReference type="InterPro" id="IPR030662">
    <property type="entry name" value="DPH6/MJ0570"/>
</dbReference>
<dbReference type="Pfam" id="PF01902">
    <property type="entry name" value="Diphthami_syn_2"/>
    <property type="match status" value="1"/>
</dbReference>
<proteinExistence type="predicted"/>
<evidence type="ECO:0000259" key="1">
    <source>
        <dbReference type="Pfam" id="PF01902"/>
    </source>
</evidence>
<dbReference type="Gene3D" id="3.40.50.620">
    <property type="entry name" value="HUPs"/>
    <property type="match status" value="1"/>
</dbReference>
<sequence>MEKHQPAFSSWSGGKDSCLALYYAEKAGYNVDILFNMLTEDGRHSRSHGLYRYMLEIQARAMNKRIVFGKASWESYEKVFSRQLSSLKDKGIQTGVFGDIDLQEHRDWVERVCGAKSLDALLPLWGKGREELFDDFLAAGFRAIIVCVKESALTPDWLGRELTARAKNDFRKAGIDLCGEEGEYHSFVFDGPLFESPVAYSTAKIQSKAGYSFIEIQPKGVHRAK</sequence>
<dbReference type="CDD" id="cd01994">
    <property type="entry name" value="AANH_PF0828-like"/>
    <property type="match status" value="1"/>
</dbReference>
<dbReference type="GO" id="GO:0017178">
    <property type="term" value="F:diphthine-ammonia ligase activity"/>
    <property type="evidence" value="ECO:0007669"/>
    <property type="project" value="TreeGrafter"/>
</dbReference>
<name>A0A450W575_9GAMM</name>
<evidence type="ECO:0000313" key="2">
    <source>
        <dbReference type="EMBL" id="VFK12200.1"/>
    </source>
</evidence>
<dbReference type="PANTHER" id="PTHR12196:SF2">
    <property type="entry name" value="DIPHTHINE--AMMONIA LIGASE"/>
    <property type="match status" value="1"/>
</dbReference>
<protein>
    <submittedName>
        <fullName evidence="2">MJ0570-related uncharacterized domain-containing protein</fullName>
    </submittedName>
</protein>
<dbReference type="PANTHER" id="PTHR12196">
    <property type="entry name" value="DOMAIN OF UNKNOWN FUNCTION 71 DUF71 -CONTAINING PROTEIN"/>
    <property type="match status" value="1"/>
</dbReference>
<dbReference type="Gene3D" id="3.90.1490.10">
    <property type="entry name" value="putative n-type atp pyrophosphatase, domain 2"/>
    <property type="match status" value="1"/>
</dbReference>
<dbReference type="EMBL" id="CAADFK010000031">
    <property type="protein sequence ID" value="VFK12200.1"/>
    <property type="molecule type" value="Genomic_DNA"/>
</dbReference>
<dbReference type="InterPro" id="IPR014729">
    <property type="entry name" value="Rossmann-like_a/b/a_fold"/>
</dbReference>
<dbReference type="GO" id="GO:0017183">
    <property type="term" value="P:protein histidyl modification to diphthamide"/>
    <property type="evidence" value="ECO:0007669"/>
    <property type="project" value="TreeGrafter"/>
</dbReference>
<dbReference type="AlphaFoldDB" id="A0A450W575"/>
<dbReference type="PIRSF" id="PIRSF039123">
    <property type="entry name" value="Diphthamide_synthase"/>
    <property type="match status" value="1"/>
</dbReference>
<dbReference type="NCBIfam" id="TIGR00290">
    <property type="entry name" value="MJ0570_dom"/>
    <property type="match status" value="1"/>
</dbReference>
<dbReference type="InterPro" id="IPR002761">
    <property type="entry name" value="Diphthami_syn_dom"/>
</dbReference>
<organism evidence="2">
    <name type="scientific">Candidatus Kentrum sp. LPFa</name>
    <dbReference type="NCBI Taxonomy" id="2126335"/>
    <lineage>
        <taxon>Bacteria</taxon>
        <taxon>Pseudomonadati</taxon>
        <taxon>Pseudomonadota</taxon>
        <taxon>Gammaproteobacteria</taxon>
        <taxon>Candidatus Kentrum</taxon>
    </lineage>
</organism>
<accession>A0A450W575</accession>
<reference evidence="2" key="1">
    <citation type="submission" date="2019-02" db="EMBL/GenBank/DDBJ databases">
        <authorList>
            <person name="Gruber-Vodicka R. H."/>
            <person name="Seah K. B. B."/>
        </authorList>
    </citation>
    <scope>NUCLEOTIDE SEQUENCE</scope>
    <source>
        <strain evidence="2">BECK_S313</strain>
    </source>
</reference>
<gene>
    <name evidence="2" type="ORF">BECKLPF1236B_GA0070989_103111</name>
</gene>